<name>A0A433ZUJ0_MORMO</name>
<dbReference type="InterPro" id="IPR000522">
    <property type="entry name" value="ABC_transptr_permease_BtuC"/>
</dbReference>
<protein>
    <submittedName>
        <fullName evidence="9">Iron ABC transporter</fullName>
    </submittedName>
</protein>
<comment type="similarity">
    <text evidence="2">Belongs to the binding-protein-dependent transport system permease family. FecCD subfamily.</text>
</comment>
<evidence type="ECO:0000313" key="10">
    <source>
        <dbReference type="Proteomes" id="UP000286908"/>
    </source>
</evidence>
<dbReference type="FunFam" id="1.10.3470.10:FF:000001">
    <property type="entry name" value="Vitamin B12 ABC transporter permease BtuC"/>
    <property type="match status" value="1"/>
</dbReference>
<dbReference type="OrthoDB" id="9055647at2"/>
<feature type="transmembrane region" description="Helical" evidence="8">
    <location>
        <begin position="148"/>
        <end position="168"/>
    </location>
</feature>
<evidence type="ECO:0000256" key="5">
    <source>
        <dbReference type="ARBA" id="ARBA00022692"/>
    </source>
</evidence>
<feature type="transmembrane region" description="Helical" evidence="8">
    <location>
        <begin position="218"/>
        <end position="240"/>
    </location>
</feature>
<feature type="transmembrane region" description="Helical" evidence="8">
    <location>
        <begin position="87"/>
        <end position="107"/>
    </location>
</feature>
<dbReference type="Pfam" id="PF01032">
    <property type="entry name" value="FecCD"/>
    <property type="match status" value="1"/>
</dbReference>
<evidence type="ECO:0000256" key="3">
    <source>
        <dbReference type="ARBA" id="ARBA00022448"/>
    </source>
</evidence>
<feature type="transmembrane region" description="Helical" evidence="8">
    <location>
        <begin position="336"/>
        <end position="355"/>
    </location>
</feature>
<evidence type="ECO:0000256" key="4">
    <source>
        <dbReference type="ARBA" id="ARBA00022475"/>
    </source>
</evidence>
<feature type="transmembrane region" description="Helical" evidence="8">
    <location>
        <begin position="247"/>
        <end position="268"/>
    </location>
</feature>
<dbReference type="PANTHER" id="PTHR30472">
    <property type="entry name" value="FERRIC ENTEROBACTIN TRANSPORT SYSTEM PERMEASE PROTEIN"/>
    <property type="match status" value="1"/>
</dbReference>
<reference evidence="9 10" key="1">
    <citation type="submission" date="2017-08" db="EMBL/GenBank/DDBJ databases">
        <title>Draft genome sequence of pheromone producing symbiont Morganella morganii, of the female New Zealand grass grub Costelytra giveni.</title>
        <authorList>
            <person name="Laugraud A."/>
            <person name="Young S.D."/>
            <person name="Hurst M.H."/>
        </authorList>
    </citation>
    <scope>NUCLEOTIDE SEQUENCE [LARGE SCALE GENOMIC DNA]</scope>
    <source>
        <strain evidence="9 10">MMsCG</strain>
    </source>
</reference>
<feature type="transmembrane region" description="Helical" evidence="8">
    <location>
        <begin position="274"/>
        <end position="296"/>
    </location>
</feature>
<dbReference type="Gene3D" id="1.10.3470.10">
    <property type="entry name" value="ABC transporter involved in vitamin B12 uptake, BtuC"/>
    <property type="match status" value="1"/>
</dbReference>
<feature type="transmembrane region" description="Helical" evidence="8">
    <location>
        <begin position="175"/>
        <end position="198"/>
    </location>
</feature>
<feature type="transmembrane region" description="Helical" evidence="8">
    <location>
        <begin position="28"/>
        <end position="48"/>
    </location>
</feature>
<evidence type="ECO:0000256" key="1">
    <source>
        <dbReference type="ARBA" id="ARBA00004651"/>
    </source>
</evidence>
<dbReference type="PANTHER" id="PTHR30472:SF18">
    <property type="entry name" value="IRON(III) DICITRATE ABC TRANSPORTER,PERMEASE PROTEIN"/>
    <property type="match status" value="1"/>
</dbReference>
<comment type="caution">
    <text evidence="9">The sequence shown here is derived from an EMBL/GenBank/DDBJ whole genome shotgun (WGS) entry which is preliminary data.</text>
</comment>
<dbReference type="AlphaFoldDB" id="A0A433ZUJ0"/>
<organism evidence="9 10">
    <name type="scientific">Morganella morganii</name>
    <name type="common">Proteus morganii</name>
    <dbReference type="NCBI Taxonomy" id="582"/>
    <lineage>
        <taxon>Bacteria</taxon>
        <taxon>Pseudomonadati</taxon>
        <taxon>Pseudomonadota</taxon>
        <taxon>Gammaproteobacteria</taxon>
        <taxon>Enterobacterales</taxon>
        <taxon>Morganellaceae</taxon>
        <taxon>Morganella</taxon>
    </lineage>
</organism>
<evidence type="ECO:0000256" key="6">
    <source>
        <dbReference type="ARBA" id="ARBA00022989"/>
    </source>
</evidence>
<evidence type="ECO:0000256" key="8">
    <source>
        <dbReference type="SAM" id="Phobius"/>
    </source>
</evidence>
<dbReference type="InterPro" id="IPR037294">
    <property type="entry name" value="ABC_BtuC-like"/>
</dbReference>
<proteinExistence type="inferred from homology"/>
<dbReference type="GO" id="GO:0033214">
    <property type="term" value="P:siderophore-iron import into cell"/>
    <property type="evidence" value="ECO:0007669"/>
    <property type="project" value="TreeGrafter"/>
</dbReference>
<evidence type="ECO:0000256" key="2">
    <source>
        <dbReference type="ARBA" id="ARBA00007935"/>
    </source>
</evidence>
<dbReference type="GO" id="GO:0005886">
    <property type="term" value="C:plasma membrane"/>
    <property type="evidence" value="ECO:0007669"/>
    <property type="project" value="UniProtKB-SubCell"/>
</dbReference>
<evidence type="ECO:0000313" key="9">
    <source>
        <dbReference type="EMBL" id="RUT65808.1"/>
    </source>
</evidence>
<feature type="transmembrane region" description="Helical" evidence="8">
    <location>
        <begin position="119"/>
        <end position="142"/>
    </location>
</feature>
<comment type="subcellular location">
    <subcellularLocation>
        <location evidence="1">Cell membrane</location>
        <topology evidence="1">Multi-pass membrane protein</topology>
    </subcellularLocation>
</comment>
<sequence length="361" mass="39275">MKYRLTVMSDIVNATPVRHKKKLNFRNLSQFIFCLSVLFAAMFFSLFYGSVNMEFHQKLDTVIKIITGSINSDDLLPYETIIYNIRLPRIILVAITGASLSLVGILMQTITRNELADPYILGVSSGASAGAVSAIVLGLFAFMSPYNVYIGAFAGGLISTAIIVLFNFKKSNMTNLVLIGIGISSLFSAITTAIIYLSKNESQVKSAMFWMLGSFSGIKWSYIPLPLVGLITVFIFCLLFSNVLDTLLLGADASAQLGVNVGAIKLAVIILSSFVVSIIVANVGVIAFIGLIIPHIVRNTISVKHFKLSFYSCLVGGAFLVVIDTISRSWFKPEEIPVGILTSLIGAPLFVYIIIKANRSR</sequence>
<dbReference type="SUPFAM" id="SSF81345">
    <property type="entry name" value="ABC transporter involved in vitamin B12 uptake, BtuC"/>
    <property type="match status" value="1"/>
</dbReference>
<evidence type="ECO:0000256" key="7">
    <source>
        <dbReference type="ARBA" id="ARBA00023136"/>
    </source>
</evidence>
<dbReference type="GO" id="GO:0022857">
    <property type="term" value="F:transmembrane transporter activity"/>
    <property type="evidence" value="ECO:0007669"/>
    <property type="project" value="InterPro"/>
</dbReference>
<gene>
    <name evidence="9" type="ORF">CKG00_04905</name>
</gene>
<feature type="transmembrane region" description="Helical" evidence="8">
    <location>
        <begin position="308"/>
        <end position="330"/>
    </location>
</feature>
<keyword evidence="6 8" id="KW-1133">Transmembrane helix</keyword>
<dbReference type="EMBL" id="NRQY01000001">
    <property type="protein sequence ID" value="RUT65808.1"/>
    <property type="molecule type" value="Genomic_DNA"/>
</dbReference>
<dbReference type="Proteomes" id="UP000286908">
    <property type="component" value="Unassembled WGS sequence"/>
</dbReference>
<keyword evidence="5 8" id="KW-0812">Transmembrane</keyword>
<keyword evidence="3" id="KW-0813">Transport</keyword>
<accession>A0A433ZUJ0</accession>
<dbReference type="CDD" id="cd06550">
    <property type="entry name" value="TM_ABC_iron-siderophores_like"/>
    <property type="match status" value="1"/>
</dbReference>
<keyword evidence="4" id="KW-1003">Cell membrane</keyword>
<keyword evidence="7 8" id="KW-0472">Membrane</keyword>